<protein>
    <submittedName>
        <fullName evidence="1">Uncharacterized protein</fullName>
    </submittedName>
</protein>
<accession>A0A1K1SSN5</accession>
<evidence type="ECO:0000313" key="4">
    <source>
        <dbReference type="Proteomes" id="UP001326715"/>
    </source>
</evidence>
<name>A0A1K1SSN5_9BACT</name>
<reference evidence="1 3" key="1">
    <citation type="submission" date="2016-11" db="EMBL/GenBank/DDBJ databases">
        <authorList>
            <person name="Jaros S."/>
            <person name="Januszkiewicz K."/>
            <person name="Wedrychowicz H."/>
        </authorList>
    </citation>
    <scope>NUCLEOTIDE SEQUENCE [LARGE SCALE GENOMIC DNA]</scope>
    <source>
        <strain evidence="1 3">DSM 784</strain>
    </source>
</reference>
<dbReference type="Proteomes" id="UP001326715">
    <property type="component" value="Chromosome"/>
</dbReference>
<evidence type="ECO:0000313" key="1">
    <source>
        <dbReference type="EMBL" id="SFW87416.1"/>
    </source>
</evidence>
<proteinExistence type="predicted"/>
<dbReference type="EMBL" id="FPIZ01000032">
    <property type="protein sequence ID" value="SFW87416.1"/>
    <property type="molecule type" value="Genomic_DNA"/>
</dbReference>
<keyword evidence="4" id="KW-1185">Reference proteome</keyword>
<gene>
    <name evidence="1" type="ORF">SAMN05661012_06080</name>
    <name evidence="2" type="ORF">SR876_29065</name>
</gene>
<dbReference type="Proteomes" id="UP000183788">
    <property type="component" value="Unassembled WGS sequence"/>
</dbReference>
<dbReference type="OrthoDB" id="798544at2"/>
<dbReference type="STRING" id="1004.SAMN05661012_06080"/>
<dbReference type="AlphaFoldDB" id="A0A1K1SSN5"/>
<reference evidence="2 4" key="2">
    <citation type="submission" date="2023-11" db="EMBL/GenBank/DDBJ databases">
        <title>MicrobeMod: A computational toolkit for identifying prokaryotic methylation and restriction-modification with nanopore sequencing.</title>
        <authorList>
            <person name="Crits-Christoph A."/>
            <person name="Kang S.C."/>
            <person name="Lee H."/>
            <person name="Ostrov N."/>
        </authorList>
    </citation>
    <scope>NUCLEOTIDE SEQUENCE [LARGE SCALE GENOMIC DNA]</scope>
    <source>
        <strain evidence="2 4">ATCC 23090</strain>
    </source>
</reference>
<evidence type="ECO:0000313" key="3">
    <source>
        <dbReference type="Proteomes" id="UP000183788"/>
    </source>
</evidence>
<dbReference type="RefSeq" id="WP_072365681.1">
    <property type="nucleotide sequence ID" value="NZ_CP139972.1"/>
</dbReference>
<dbReference type="EMBL" id="CP140154">
    <property type="protein sequence ID" value="WQG88984.1"/>
    <property type="molecule type" value="Genomic_DNA"/>
</dbReference>
<evidence type="ECO:0000313" key="2">
    <source>
        <dbReference type="EMBL" id="WQG88984.1"/>
    </source>
</evidence>
<sequence>MMTASEVAKVLDTILSSPGMNDAVKIDIKISRRNVLVLSQLIKKGLGDDQGSVLGLIDHLPDDVGKEMEALANDCLSKAGLAELSSKLQGLSAK</sequence>
<organism evidence="1 3">
    <name type="scientific">Chitinophaga sancti</name>
    <dbReference type="NCBI Taxonomy" id="1004"/>
    <lineage>
        <taxon>Bacteria</taxon>
        <taxon>Pseudomonadati</taxon>
        <taxon>Bacteroidota</taxon>
        <taxon>Chitinophagia</taxon>
        <taxon>Chitinophagales</taxon>
        <taxon>Chitinophagaceae</taxon>
        <taxon>Chitinophaga</taxon>
    </lineage>
</organism>